<keyword evidence="1" id="KW-0808">Transferase</keyword>
<organism evidence="1 2">
    <name type="scientific">Clavispora lusitaniae</name>
    <name type="common">Candida lusitaniae</name>
    <dbReference type="NCBI Taxonomy" id="36911"/>
    <lineage>
        <taxon>Eukaryota</taxon>
        <taxon>Fungi</taxon>
        <taxon>Dikarya</taxon>
        <taxon>Ascomycota</taxon>
        <taxon>Saccharomycotina</taxon>
        <taxon>Pichiomycetes</taxon>
        <taxon>Metschnikowiaceae</taxon>
        <taxon>Clavispora</taxon>
    </lineage>
</organism>
<name>A0ACD0WRI6_CLALS</name>
<reference evidence="2" key="1">
    <citation type="journal article" date="2019" name="MBio">
        <title>Comparative genomics for the elucidation of multidrug resistance (MDR) in Candida lusitaniae.</title>
        <authorList>
            <person name="Kannan A."/>
            <person name="Asner S.A."/>
            <person name="Trachsel E."/>
            <person name="Kelly S."/>
            <person name="Parker J."/>
            <person name="Sanglard D."/>
        </authorList>
    </citation>
    <scope>NUCLEOTIDE SEQUENCE [LARGE SCALE GENOMIC DNA]</scope>
    <source>
        <strain evidence="2">P1</strain>
    </source>
</reference>
<keyword evidence="2" id="KW-1185">Reference proteome</keyword>
<evidence type="ECO:0000313" key="1">
    <source>
        <dbReference type="EMBL" id="QFZ29738.1"/>
    </source>
</evidence>
<gene>
    <name evidence="1" type="ORF">EJF14_60250</name>
</gene>
<keyword evidence="1" id="KW-0328">Glycosyltransferase</keyword>
<dbReference type="EMBL" id="CP038489">
    <property type="protein sequence ID" value="QFZ29738.1"/>
    <property type="molecule type" value="Genomic_DNA"/>
</dbReference>
<proteinExistence type="predicted"/>
<dbReference type="Proteomes" id="UP000326582">
    <property type="component" value="Chromosome 6"/>
</dbReference>
<evidence type="ECO:0000313" key="2">
    <source>
        <dbReference type="Proteomes" id="UP000326582"/>
    </source>
</evidence>
<accession>A0ACD0WRI6</accession>
<sequence>MVSTAHVLIAGFALRAAFFLFGLYQDSHMTVKYTDIDYVVFSDAANFVYQGKSPYLRETYRYTPLLAWMLVPNAWGGMWVHFGKVLFVMCDILTGVLIARNLPGKTEEKPAFFNKRAILSAIWVLNPMVITISTRGSSESVLTFIIMLSVDTLLRDSYTEAAFWLGLAIHFKIYPVIYLPAFMYYLVLKGQPFRPLKNVPVLKWLNGTNVRFLILTLSSVAFWNWIMYSIYGPEFLYHSYYYHLTRLDHRHNFSVYNISLYYSSAKSMLTSGNVGWAEVARVWTDNIEKIAFVPQLVLSAVILPSRFAQSNLVACLFMQTFAFVTFNKVMTSQYFVWFLIFLPHYLASSRLCTKKHALRGLTMLFLWVISQACWLYFAYKLEFLGESTFDSGLLYSSIFFFLTNCWMLGQFIQWV</sequence>
<protein>
    <submittedName>
        <fullName evidence="1">GPI mannosyltransferase</fullName>
    </submittedName>
</protein>